<dbReference type="AlphaFoldDB" id="A0A564G3E9"/>
<evidence type="ECO:0000313" key="3">
    <source>
        <dbReference type="Proteomes" id="UP000401717"/>
    </source>
</evidence>
<organism evidence="2 3">
    <name type="scientific">Methylobacterium dankookense</name>
    <dbReference type="NCBI Taxonomy" id="560405"/>
    <lineage>
        <taxon>Bacteria</taxon>
        <taxon>Pseudomonadati</taxon>
        <taxon>Pseudomonadota</taxon>
        <taxon>Alphaproteobacteria</taxon>
        <taxon>Hyphomicrobiales</taxon>
        <taxon>Methylobacteriaceae</taxon>
        <taxon>Methylobacterium</taxon>
    </lineage>
</organism>
<dbReference type="RefSeq" id="WP_238178777.1">
    <property type="nucleotide sequence ID" value="NZ_BPQI01000030.1"/>
</dbReference>
<accession>A0A564G3E9</accession>
<dbReference type="EMBL" id="BPQI01000030">
    <property type="protein sequence ID" value="GJD55503.1"/>
    <property type="molecule type" value="Genomic_DNA"/>
</dbReference>
<evidence type="ECO:0000313" key="4">
    <source>
        <dbReference type="Proteomes" id="UP001055303"/>
    </source>
</evidence>
<dbReference type="Proteomes" id="UP000401717">
    <property type="component" value="Unassembled WGS sequence"/>
</dbReference>
<evidence type="ECO:0000313" key="2">
    <source>
        <dbReference type="EMBL" id="VUF14827.1"/>
    </source>
</evidence>
<reference evidence="1" key="3">
    <citation type="submission" date="2021-08" db="EMBL/GenBank/DDBJ databases">
        <authorList>
            <person name="Tani A."/>
            <person name="Ola A."/>
            <person name="Ogura Y."/>
            <person name="Katsura K."/>
            <person name="Hayashi T."/>
        </authorList>
    </citation>
    <scope>NUCLEOTIDE SEQUENCE</scope>
    <source>
        <strain evidence="1">DSM 22415</strain>
    </source>
</reference>
<keyword evidence="4" id="KW-1185">Reference proteome</keyword>
<proteinExistence type="predicted"/>
<name>A0A564G3E9_9HYPH</name>
<dbReference type="Proteomes" id="UP001055303">
    <property type="component" value="Unassembled WGS sequence"/>
</dbReference>
<dbReference type="EMBL" id="CABFVH010000040">
    <property type="protein sequence ID" value="VUF14827.1"/>
    <property type="molecule type" value="Genomic_DNA"/>
</dbReference>
<sequence length="68" mass="7473">MSAATLHTCPTASPRAAARDGQAALPRLWLRRIRARRALAALHSEQIREAGLDAIAVRAESLKPFWRA</sequence>
<protein>
    <recommendedName>
        <fullName evidence="5">DUF1127 domain-containing protein</fullName>
    </recommendedName>
</protein>
<reference evidence="1" key="2">
    <citation type="journal article" date="2021" name="Front. Microbiol.">
        <title>Comprehensive Comparative Genomics and Phenotyping of Methylobacterium Species.</title>
        <authorList>
            <person name="Alessa O."/>
            <person name="Ogura Y."/>
            <person name="Fujitani Y."/>
            <person name="Takami H."/>
            <person name="Hayashi T."/>
            <person name="Sahin N."/>
            <person name="Tani A."/>
        </authorList>
    </citation>
    <scope>NUCLEOTIDE SEQUENCE</scope>
    <source>
        <strain evidence="1">DSM 22415</strain>
    </source>
</reference>
<evidence type="ECO:0000313" key="1">
    <source>
        <dbReference type="EMBL" id="GJD55503.1"/>
    </source>
</evidence>
<evidence type="ECO:0008006" key="5">
    <source>
        <dbReference type="Google" id="ProtNLM"/>
    </source>
</evidence>
<gene>
    <name evidence="1" type="ORF">IFDJLNFL_1389</name>
    <name evidence="2" type="ORF">MTDSW087_04553</name>
</gene>
<reference evidence="2 3" key="1">
    <citation type="submission" date="2019-06" db="EMBL/GenBank/DDBJ databases">
        <authorList>
            <person name="Rodrigo-Torres L."/>
            <person name="Arahal R. D."/>
            <person name="Lucena T."/>
        </authorList>
    </citation>
    <scope>NUCLEOTIDE SEQUENCE [LARGE SCALE GENOMIC DNA]</scope>
    <source>
        <strain evidence="2 3">SW08-7</strain>
    </source>
</reference>